<gene>
    <name evidence="2" type="ORF">GLW01_14170</name>
</gene>
<protein>
    <submittedName>
        <fullName evidence="2">DUF3450 family protein</fullName>
    </submittedName>
</protein>
<dbReference type="Pfam" id="PF11932">
    <property type="entry name" value="DUF3450"/>
    <property type="match status" value="1"/>
</dbReference>
<accession>A0A9X4YDY6</accession>
<proteinExistence type="predicted"/>
<reference evidence="2 3" key="1">
    <citation type="submission" date="2019-11" db="EMBL/GenBank/DDBJ databases">
        <title>Genome sequences of 17 halophilic strains isolated from different environments.</title>
        <authorList>
            <person name="Furrow R.E."/>
        </authorList>
    </citation>
    <scope>NUCLEOTIDE SEQUENCE [LARGE SCALE GENOMIC DNA]</scope>
    <source>
        <strain evidence="2 3">22507_15_FS</strain>
    </source>
</reference>
<name>A0A9X4YDY6_9GAMM</name>
<dbReference type="RefSeq" id="WP_160899470.1">
    <property type="nucleotide sequence ID" value="NZ_WMEX01000008.1"/>
</dbReference>
<dbReference type="InterPro" id="IPR016866">
    <property type="entry name" value="UCP028069"/>
</dbReference>
<keyword evidence="1" id="KW-0732">Signal</keyword>
<feature type="signal peptide" evidence="1">
    <location>
        <begin position="1"/>
        <end position="23"/>
    </location>
</feature>
<dbReference type="PIRSF" id="PIRSF028069">
    <property type="entry name" value="UCP028069"/>
    <property type="match status" value="1"/>
</dbReference>
<evidence type="ECO:0000313" key="2">
    <source>
        <dbReference type="EMBL" id="MYL27936.1"/>
    </source>
</evidence>
<evidence type="ECO:0000256" key="1">
    <source>
        <dbReference type="SAM" id="SignalP"/>
    </source>
</evidence>
<organism evidence="2 3">
    <name type="scientific">Vreelandella halophila</name>
    <dbReference type="NCBI Taxonomy" id="86177"/>
    <lineage>
        <taxon>Bacteria</taxon>
        <taxon>Pseudomonadati</taxon>
        <taxon>Pseudomonadota</taxon>
        <taxon>Gammaproteobacteria</taxon>
        <taxon>Oceanospirillales</taxon>
        <taxon>Halomonadaceae</taxon>
        <taxon>Vreelandella</taxon>
    </lineage>
</organism>
<dbReference type="EMBL" id="WMEX01000008">
    <property type="protein sequence ID" value="MYL27936.1"/>
    <property type="molecule type" value="Genomic_DNA"/>
</dbReference>
<dbReference type="Proteomes" id="UP000460751">
    <property type="component" value="Unassembled WGS sequence"/>
</dbReference>
<keyword evidence="3" id="KW-1185">Reference proteome</keyword>
<comment type="caution">
    <text evidence="2">The sequence shown here is derived from an EMBL/GenBank/DDBJ whole genome shotgun (WGS) entry which is preliminary data.</text>
</comment>
<sequence>MVFRRLLSVSICAVVIGSPLALAVDDSIETQKAINRDSASTQSRINELDDQAKQDFQQYRSAVKRSESLEIYNRQMGRLVSSQNEEMDKIRSQIEEIDTIETGALPLMIEMTDTLAELVEADAPFLEQERQERVDNLRDLVDRADVTVGEKYRRILEAYQVELEYGRTIEAYRGDLVVDDEARRVDFLRIGRVGLYYQTLDGENSGRWNPSEDRWEKIQPSYLESVEEGLRIARDQAPPELLTLPINAPEQ</sequence>
<dbReference type="OrthoDB" id="5880116at2"/>
<evidence type="ECO:0000313" key="3">
    <source>
        <dbReference type="Proteomes" id="UP000460751"/>
    </source>
</evidence>
<dbReference type="AlphaFoldDB" id="A0A9X4YDY6"/>
<feature type="chain" id="PRO_5040856495" evidence="1">
    <location>
        <begin position="24"/>
        <end position="251"/>
    </location>
</feature>